<gene>
    <name evidence="20" type="ORF">DERYTH_LOCUS18792</name>
</gene>
<evidence type="ECO:0000256" key="10">
    <source>
        <dbReference type="ARBA" id="ARBA00023128"/>
    </source>
</evidence>
<dbReference type="InterPro" id="IPR003736">
    <property type="entry name" value="PAAI_dom"/>
</dbReference>
<evidence type="ECO:0000259" key="19">
    <source>
        <dbReference type="Pfam" id="PF03061"/>
    </source>
</evidence>
<dbReference type="GO" id="GO:0005634">
    <property type="term" value="C:nucleus"/>
    <property type="evidence" value="ECO:0007669"/>
    <property type="project" value="UniProtKB-SubCell"/>
</dbReference>
<evidence type="ECO:0000256" key="4">
    <source>
        <dbReference type="ARBA" id="ARBA00004514"/>
    </source>
</evidence>
<organism evidence="20 21">
    <name type="scientific">Dentiscutata erythropus</name>
    <dbReference type="NCBI Taxonomy" id="1348616"/>
    <lineage>
        <taxon>Eukaryota</taxon>
        <taxon>Fungi</taxon>
        <taxon>Fungi incertae sedis</taxon>
        <taxon>Mucoromycota</taxon>
        <taxon>Glomeromycotina</taxon>
        <taxon>Glomeromycetes</taxon>
        <taxon>Diversisporales</taxon>
        <taxon>Gigasporaceae</taxon>
        <taxon>Dentiscutata</taxon>
    </lineage>
</organism>
<dbReference type="Proteomes" id="UP000789405">
    <property type="component" value="Unassembled WGS sequence"/>
</dbReference>
<sequence length="162" mass="18062">MASEKKISRTILTRKMFQQFLESDTTFENFIAKDMKITDIDDGKISFEITIQEYHLNFYKSIHGGVIASLVDLCGSLAVSTIIRRLSRVSTDINVSYIASVGYGDTLLVNAECVELGKTLIFTTVEVHNKADGKLIALGRHSMLVTGIHNDPENEFKTENAK</sequence>
<evidence type="ECO:0000256" key="3">
    <source>
        <dbReference type="ARBA" id="ARBA00004186"/>
    </source>
</evidence>
<comment type="caution">
    <text evidence="20">The sequence shown here is derived from an EMBL/GenBank/DDBJ whole genome shotgun (WGS) entry which is preliminary data.</text>
</comment>
<keyword evidence="6" id="KW-0963">Cytoplasm</keyword>
<dbReference type="GO" id="GO:0005739">
    <property type="term" value="C:mitochondrion"/>
    <property type="evidence" value="ECO:0007669"/>
    <property type="project" value="UniProtKB-SubCell"/>
</dbReference>
<evidence type="ECO:0000313" key="20">
    <source>
        <dbReference type="EMBL" id="CAG8772159.1"/>
    </source>
</evidence>
<evidence type="ECO:0000256" key="17">
    <source>
        <dbReference type="ARBA" id="ARBA00081533"/>
    </source>
</evidence>
<dbReference type="CDD" id="cd03443">
    <property type="entry name" value="PaaI_thioesterase"/>
    <property type="match status" value="1"/>
</dbReference>
<evidence type="ECO:0000256" key="11">
    <source>
        <dbReference type="ARBA" id="ARBA00023212"/>
    </source>
</evidence>
<feature type="domain" description="Thioesterase" evidence="19">
    <location>
        <begin position="61"/>
        <end position="134"/>
    </location>
</feature>
<protein>
    <recommendedName>
        <fullName evidence="16">Acyl-coenzyme A thioesterase 13</fullName>
    </recommendedName>
    <alternativeName>
        <fullName evidence="17">Hotdog-fold thioesterase superfamily member 2</fullName>
    </alternativeName>
    <alternativeName>
        <fullName evidence="18">Thioesterase superfamily member 2</fullName>
    </alternativeName>
</protein>
<keyword evidence="7" id="KW-0378">Hydrolase</keyword>
<evidence type="ECO:0000256" key="15">
    <source>
        <dbReference type="ARBA" id="ARBA00064709"/>
    </source>
</evidence>
<comment type="subcellular location">
    <subcellularLocation>
        <location evidence="3">Cytoplasm</location>
        <location evidence="3">Cytoskeleton</location>
        <location evidence="3">Spindle</location>
    </subcellularLocation>
    <subcellularLocation>
        <location evidence="4">Cytoplasm</location>
        <location evidence="4">Cytosol</location>
    </subcellularLocation>
    <subcellularLocation>
        <location evidence="2">Mitochondrion</location>
    </subcellularLocation>
    <subcellularLocation>
        <location evidence="1">Nucleus</location>
    </subcellularLocation>
</comment>
<dbReference type="InterPro" id="IPR029069">
    <property type="entry name" value="HotDog_dom_sf"/>
</dbReference>
<dbReference type="GO" id="GO:0005829">
    <property type="term" value="C:cytosol"/>
    <property type="evidence" value="ECO:0007669"/>
    <property type="project" value="UniProtKB-SubCell"/>
</dbReference>
<evidence type="ECO:0000256" key="14">
    <source>
        <dbReference type="ARBA" id="ARBA00058205"/>
    </source>
</evidence>
<comment type="similarity">
    <text evidence="5">Belongs to the thioesterase PaaI family.</text>
</comment>
<evidence type="ECO:0000256" key="18">
    <source>
        <dbReference type="ARBA" id="ARBA00083956"/>
    </source>
</evidence>
<evidence type="ECO:0000256" key="5">
    <source>
        <dbReference type="ARBA" id="ARBA00008324"/>
    </source>
</evidence>
<dbReference type="InterPro" id="IPR039298">
    <property type="entry name" value="ACOT13"/>
</dbReference>
<dbReference type="GO" id="GO:0006629">
    <property type="term" value="P:lipid metabolic process"/>
    <property type="evidence" value="ECO:0007669"/>
    <property type="project" value="UniProtKB-KW"/>
</dbReference>
<keyword evidence="10" id="KW-0496">Mitochondrion</keyword>
<dbReference type="PANTHER" id="PTHR21660:SF1">
    <property type="entry name" value="ACYL-COENZYME A THIOESTERASE 13"/>
    <property type="match status" value="1"/>
</dbReference>
<comment type="function">
    <text evidence="14">Catalyzes the hydrolysis of acyl-CoAs into free fatty acids and coenzyme A (CoASH), regulating their respective intracellular levels. Has acyl-CoA thioesterase activity towards medium (C12) and long-chain (C18) fatty acyl-CoA substrates. Can also hydrolyze 3-hydroxyphenylacetyl-CoA and 3,4-dihydroxyphenylacetyl-CoA (in vitro). May play a role in controlling adaptive thermogenesis.</text>
</comment>
<dbReference type="PANTHER" id="PTHR21660">
    <property type="entry name" value="THIOESTERASE SUPERFAMILY MEMBER-RELATED"/>
    <property type="match status" value="1"/>
</dbReference>
<dbReference type="AlphaFoldDB" id="A0A9N9J9M5"/>
<evidence type="ECO:0000256" key="16">
    <source>
        <dbReference type="ARBA" id="ARBA00067273"/>
    </source>
</evidence>
<dbReference type="FunFam" id="3.10.129.10:FF:000021">
    <property type="entry name" value="Acyl-coenzyme A thioesterase 13"/>
    <property type="match status" value="1"/>
</dbReference>
<evidence type="ECO:0000256" key="12">
    <source>
        <dbReference type="ARBA" id="ARBA00023242"/>
    </source>
</evidence>
<keyword evidence="8" id="KW-0007">Acetylation</keyword>
<dbReference type="GO" id="GO:0005819">
    <property type="term" value="C:spindle"/>
    <property type="evidence" value="ECO:0007669"/>
    <property type="project" value="UniProtKB-SubCell"/>
</dbReference>
<evidence type="ECO:0000256" key="8">
    <source>
        <dbReference type="ARBA" id="ARBA00022990"/>
    </source>
</evidence>
<dbReference type="EMBL" id="CAJVPY010019589">
    <property type="protein sequence ID" value="CAG8772159.1"/>
    <property type="molecule type" value="Genomic_DNA"/>
</dbReference>
<comment type="catalytic activity">
    <reaction evidence="13">
        <text>a fatty acyl-CoA + H2O = a fatty acid + CoA + H(+)</text>
        <dbReference type="Rhea" id="RHEA:16781"/>
        <dbReference type="ChEBI" id="CHEBI:15377"/>
        <dbReference type="ChEBI" id="CHEBI:15378"/>
        <dbReference type="ChEBI" id="CHEBI:28868"/>
        <dbReference type="ChEBI" id="CHEBI:57287"/>
        <dbReference type="ChEBI" id="CHEBI:77636"/>
    </reaction>
    <physiologicalReaction direction="left-to-right" evidence="13">
        <dbReference type="Rhea" id="RHEA:16782"/>
    </physiologicalReaction>
</comment>
<evidence type="ECO:0000256" key="13">
    <source>
        <dbReference type="ARBA" id="ARBA00052976"/>
    </source>
</evidence>
<dbReference type="NCBIfam" id="TIGR00369">
    <property type="entry name" value="unchar_dom_1"/>
    <property type="match status" value="1"/>
</dbReference>
<comment type="subunit">
    <text evidence="15">Homotetramer. Interacts with PCTP.</text>
</comment>
<keyword evidence="12" id="KW-0539">Nucleus</keyword>
<keyword evidence="11" id="KW-0206">Cytoskeleton</keyword>
<evidence type="ECO:0000256" key="1">
    <source>
        <dbReference type="ARBA" id="ARBA00004123"/>
    </source>
</evidence>
<proteinExistence type="inferred from homology"/>
<dbReference type="InterPro" id="IPR006683">
    <property type="entry name" value="Thioestr_dom"/>
</dbReference>
<evidence type="ECO:0000313" key="21">
    <source>
        <dbReference type="Proteomes" id="UP000789405"/>
    </source>
</evidence>
<dbReference type="GO" id="GO:0047617">
    <property type="term" value="F:fatty acyl-CoA hydrolase activity"/>
    <property type="evidence" value="ECO:0007669"/>
    <property type="project" value="InterPro"/>
</dbReference>
<name>A0A9N9J9M5_9GLOM</name>
<dbReference type="Pfam" id="PF03061">
    <property type="entry name" value="4HBT"/>
    <property type="match status" value="1"/>
</dbReference>
<keyword evidence="9" id="KW-0443">Lipid metabolism</keyword>
<dbReference type="Gene3D" id="3.10.129.10">
    <property type="entry name" value="Hotdog Thioesterase"/>
    <property type="match status" value="1"/>
</dbReference>
<evidence type="ECO:0000256" key="7">
    <source>
        <dbReference type="ARBA" id="ARBA00022801"/>
    </source>
</evidence>
<dbReference type="OrthoDB" id="46529at2759"/>
<reference evidence="20" key="1">
    <citation type="submission" date="2021-06" db="EMBL/GenBank/DDBJ databases">
        <authorList>
            <person name="Kallberg Y."/>
            <person name="Tangrot J."/>
            <person name="Rosling A."/>
        </authorList>
    </citation>
    <scope>NUCLEOTIDE SEQUENCE</scope>
    <source>
        <strain evidence="20">MA453B</strain>
    </source>
</reference>
<evidence type="ECO:0000256" key="2">
    <source>
        <dbReference type="ARBA" id="ARBA00004173"/>
    </source>
</evidence>
<evidence type="ECO:0000256" key="6">
    <source>
        <dbReference type="ARBA" id="ARBA00022490"/>
    </source>
</evidence>
<keyword evidence="21" id="KW-1185">Reference proteome</keyword>
<evidence type="ECO:0000256" key="9">
    <source>
        <dbReference type="ARBA" id="ARBA00023098"/>
    </source>
</evidence>
<accession>A0A9N9J9M5</accession>
<dbReference type="SUPFAM" id="SSF54637">
    <property type="entry name" value="Thioesterase/thiol ester dehydrase-isomerase"/>
    <property type="match status" value="1"/>
</dbReference>
<feature type="non-terminal residue" evidence="20">
    <location>
        <position position="1"/>
    </location>
</feature>